<dbReference type="AlphaFoldDB" id="A0A2S0WMC6"/>
<sequence length="417" mass="42720">MSTQTPRVMAGLHWSSSGERSASPARHHAGFWFIALAFVSAMAFSTVPAPLYSLYQARDGFSTFMITVIFAVYALGVMISLVLAGHISDWVGRKTILVPALGLELVAAVLFLTTPNLAILLGARFVSGLGIGMLTATATAHLHDLHRGHRADASDRRFEVVSTAANIGGLGLGALVSGVLAEHVSSPLRTPYIVFVVLLALSIVAVMFTPETVEERTVRPVYRPQLPTSTHGARAQYLAAVAAGFASFAVFGVFTSVAPAFVGGVLHEPSRTVAGLVVFAVFGAAAVAQTVTGSLGTTTKLALGVGAQAVGLVALVVSMHQATMPLFVVAGMVTGAGAGMLFKSAVGGVAGLAAPAQRGAALAGLFLIAYVGMSVSALSFGLLTQQVSSVTAMTWLTAVILVVLAGVAALGRPRANA</sequence>
<keyword evidence="2" id="KW-0813">Transport</keyword>
<dbReference type="PROSITE" id="PS50850">
    <property type="entry name" value="MFS"/>
    <property type="match status" value="1"/>
</dbReference>
<reference evidence="8" key="1">
    <citation type="submission" date="2018-01" db="EMBL/GenBank/DDBJ databases">
        <authorList>
            <person name="Li J."/>
        </authorList>
    </citation>
    <scope>NUCLEOTIDE SEQUENCE [LARGE SCALE GENOMIC DNA]</scope>
    <source>
        <strain evidence="8">592</strain>
    </source>
</reference>
<dbReference type="Pfam" id="PF07690">
    <property type="entry name" value="MFS_1"/>
    <property type="match status" value="1"/>
</dbReference>
<keyword evidence="4" id="KW-0812">Transmembrane</keyword>
<accession>A0A5F2EPK1</accession>
<dbReference type="SUPFAM" id="SSF103473">
    <property type="entry name" value="MFS general substrate transporter"/>
    <property type="match status" value="1"/>
</dbReference>
<comment type="subcellular location">
    <subcellularLocation>
        <location evidence="1">Cell membrane</location>
        <topology evidence="1">Multi-pass membrane protein</topology>
    </subcellularLocation>
</comment>
<dbReference type="GO" id="GO:0022857">
    <property type="term" value="F:transmembrane transporter activity"/>
    <property type="evidence" value="ECO:0007669"/>
    <property type="project" value="InterPro"/>
</dbReference>
<dbReference type="RefSeq" id="WP_108578065.1">
    <property type="nucleotide sequence ID" value="NZ_CP026952.1"/>
</dbReference>
<dbReference type="EMBL" id="CP026952">
    <property type="protein sequence ID" value="AWB92420.1"/>
    <property type="molecule type" value="Genomic_DNA"/>
</dbReference>
<dbReference type="KEGG" id="aez:C3E78_09515"/>
<dbReference type="InterPro" id="IPR020846">
    <property type="entry name" value="MFS_dom"/>
</dbReference>
<keyword evidence="6" id="KW-0472">Membrane</keyword>
<keyword evidence="5" id="KW-1133">Transmembrane helix</keyword>
<dbReference type="Gene3D" id="1.20.1250.20">
    <property type="entry name" value="MFS general substrate transporter like domains"/>
    <property type="match status" value="1"/>
</dbReference>
<evidence type="ECO:0000313" key="8">
    <source>
        <dbReference type="Proteomes" id="UP000244384"/>
    </source>
</evidence>
<dbReference type="InterPro" id="IPR050171">
    <property type="entry name" value="MFS_Transporters"/>
</dbReference>
<evidence type="ECO:0000256" key="6">
    <source>
        <dbReference type="ARBA" id="ARBA00023136"/>
    </source>
</evidence>
<dbReference type="GO" id="GO:0005886">
    <property type="term" value="C:plasma membrane"/>
    <property type="evidence" value="ECO:0007669"/>
    <property type="project" value="UniProtKB-SubCell"/>
</dbReference>
<protein>
    <submittedName>
        <fullName evidence="7">MFS transporter</fullName>
    </submittedName>
</protein>
<evidence type="ECO:0000256" key="2">
    <source>
        <dbReference type="ARBA" id="ARBA00022448"/>
    </source>
</evidence>
<dbReference type="PANTHER" id="PTHR23517:SF13">
    <property type="entry name" value="MAJOR FACILITATOR SUPERFAMILY MFS_1"/>
    <property type="match status" value="1"/>
</dbReference>
<proteinExistence type="predicted"/>
<keyword evidence="3" id="KW-1003">Cell membrane</keyword>
<evidence type="ECO:0000256" key="1">
    <source>
        <dbReference type="ARBA" id="ARBA00004651"/>
    </source>
</evidence>
<dbReference type="PANTHER" id="PTHR23517">
    <property type="entry name" value="RESISTANCE PROTEIN MDTM, PUTATIVE-RELATED-RELATED"/>
    <property type="match status" value="1"/>
</dbReference>
<dbReference type="InterPro" id="IPR011701">
    <property type="entry name" value="MFS"/>
</dbReference>
<evidence type="ECO:0000313" key="7">
    <source>
        <dbReference type="EMBL" id="AWB92420.1"/>
    </source>
</evidence>
<name>A0A2S0WMC6_9ACTN</name>
<evidence type="ECO:0000256" key="3">
    <source>
        <dbReference type="ARBA" id="ARBA00022475"/>
    </source>
</evidence>
<evidence type="ECO:0000256" key="4">
    <source>
        <dbReference type="ARBA" id="ARBA00022692"/>
    </source>
</evidence>
<organism evidence="7 8">
    <name type="scientific">Aeromicrobium chenweiae</name>
    <dbReference type="NCBI Taxonomy" id="2079793"/>
    <lineage>
        <taxon>Bacteria</taxon>
        <taxon>Bacillati</taxon>
        <taxon>Actinomycetota</taxon>
        <taxon>Actinomycetes</taxon>
        <taxon>Propionibacteriales</taxon>
        <taxon>Nocardioidaceae</taxon>
        <taxon>Aeromicrobium</taxon>
    </lineage>
</organism>
<gene>
    <name evidence="7" type="ORF">C3E78_09515</name>
</gene>
<dbReference type="OrthoDB" id="3177957at2"/>
<accession>A0A2S0WMC6</accession>
<dbReference type="InterPro" id="IPR036259">
    <property type="entry name" value="MFS_trans_sf"/>
</dbReference>
<dbReference type="Proteomes" id="UP000244384">
    <property type="component" value="Chromosome"/>
</dbReference>
<evidence type="ECO:0000256" key="5">
    <source>
        <dbReference type="ARBA" id="ARBA00022989"/>
    </source>
</evidence>
<keyword evidence="8" id="KW-1185">Reference proteome</keyword>